<keyword evidence="3" id="KW-1185">Reference proteome</keyword>
<name>A0A9D4HIX5_DREPO</name>
<dbReference type="EMBL" id="JAIWYP010000013">
    <property type="protein sequence ID" value="KAH3719133.1"/>
    <property type="molecule type" value="Genomic_DNA"/>
</dbReference>
<evidence type="ECO:0000313" key="3">
    <source>
        <dbReference type="Proteomes" id="UP000828390"/>
    </source>
</evidence>
<accession>A0A9D4HIX5</accession>
<reference evidence="2" key="2">
    <citation type="submission" date="2020-11" db="EMBL/GenBank/DDBJ databases">
        <authorList>
            <person name="McCartney M.A."/>
            <person name="Auch B."/>
            <person name="Kono T."/>
            <person name="Mallez S."/>
            <person name="Becker A."/>
            <person name="Gohl D.M."/>
            <person name="Silverstein K.A.T."/>
            <person name="Koren S."/>
            <person name="Bechman K.B."/>
            <person name="Herman A."/>
            <person name="Abrahante J.E."/>
            <person name="Garbe J."/>
        </authorList>
    </citation>
    <scope>NUCLEOTIDE SEQUENCE</scope>
    <source>
        <strain evidence="2">Duluth1</strain>
        <tissue evidence="2">Whole animal</tissue>
    </source>
</reference>
<sequence>MMQSVITSAFETITTPEDGVELLDIFIHLSGREAIKCTIDKKTVGVYSMFNEERNTVKELTQKSIPQSPSHVKFAGQALWARQLKHRIERSMMIQETILNIQFVLLDCSHRQNSILPHCTE</sequence>
<reference evidence="2" key="1">
    <citation type="journal article" date="2019" name="bioRxiv">
        <title>The Genome of the Zebra Mussel, Dreissena polymorpha: A Resource for Invasive Species Research.</title>
        <authorList>
            <person name="McCartney M.A."/>
            <person name="Auch B."/>
            <person name="Kono T."/>
            <person name="Mallez S."/>
            <person name="Zhang Y."/>
            <person name="Obille A."/>
            <person name="Becker A."/>
            <person name="Abrahante J.E."/>
            <person name="Garbe J."/>
            <person name="Badalamenti J.P."/>
            <person name="Herman A."/>
            <person name="Mangelson H."/>
            <person name="Liachko I."/>
            <person name="Sullivan S."/>
            <person name="Sone E.D."/>
            <person name="Koren S."/>
            <person name="Silverstein K.A.T."/>
            <person name="Beckman K.B."/>
            <person name="Gohl D.M."/>
        </authorList>
    </citation>
    <scope>NUCLEOTIDE SEQUENCE</scope>
    <source>
        <strain evidence="2">Duluth1</strain>
        <tissue evidence="2">Whole animal</tissue>
    </source>
</reference>
<evidence type="ECO:0000313" key="2">
    <source>
        <dbReference type="EMBL" id="KAH3719133.1"/>
    </source>
</evidence>
<dbReference type="InterPro" id="IPR013594">
    <property type="entry name" value="Dynein_heavy_tail"/>
</dbReference>
<comment type="caution">
    <text evidence="2">The sequence shown here is derived from an EMBL/GenBank/DDBJ whole genome shotgun (WGS) entry which is preliminary data.</text>
</comment>
<dbReference type="Proteomes" id="UP000828390">
    <property type="component" value="Unassembled WGS sequence"/>
</dbReference>
<dbReference type="AlphaFoldDB" id="A0A9D4HIX5"/>
<evidence type="ECO:0000259" key="1">
    <source>
        <dbReference type="Pfam" id="PF08385"/>
    </source>
</evidence>
<dbReference type="Pfam" id="PF08385">
    <property type="entry name" value="DHC_N1"/>
    <property type="match status" value="1"/>
</dbReference>
<organism evidence="2 3">
    <name type="scientific">Dreissena polymorpha</name>
    <name type="common">Zebra mussel</name>
    <name type="synonym">Mytilus polymorpha</name>
    <dbReference type="NCBI Taxonomy" id="45954"/>
    <lineage>
        <taxon>Eukaryota</taxon>
        <taxon>Metazoa</taxon>
        <taxon>Spiralia</taxon>
        <taxon>Lophotrochozoa</taxon>
        <taxon>Mollusca</taxon>
        <taxon>Bivalvia</taxon>
        <taxon>Autobranchia</taxon>
        <taxon>Heteroconchia</taxon>
        <taxon>Euheterodonta</taxon>
        <taxon>Imparidentia</taxon>
        <taxon>Neoheterodontei</taxon>
        <taxon>Myida</taxon>
        <taxon>Dreissenoidea</taxon>
        <taxon>Dreissenidae</taxon>
        <taxon>Dreissena</taxon>
    </lineage>
</organism>
<protein>
    <recommendedName>
        <fullName evidence="1">Dynein heavy chain tail domain-containing protein</fullName>
    </recommendedName>
</protein>
<feature type="domain" description="Dynein heavy chain tail" evidence="1">
    <location>
        <begin position="1"/>
        <end position="93"/>
    </location>
</feature>
<proteinExistence type="predicted"/>
<gene>
    <name evidence="2" type="ORF">DPMN_061964</name>
</gene>